<evidence type="ECO:0000313" key="1">
    <source>
        <dbReference type="EMBL" id="UAW09410.1"/>
    </source>
</evidence>
<keyword evidence="2" id="KW-1185">Reference proteome</keyword>
<protein>
    <submittedName>
        <fullName evidence="1">Uncharacterized protein</fullName>
    </submittedName>
</protein>
<organism evidence="1 2">
    <name type="scientific">Arthrobacter phage Klevey</name>
    <dbReference type="NCBI Taxonomy" id="2867481"/>
    <lineage>
        <taxon>Viruses</taxon>
        <taxon>Duplodnaviria</taxon>
        <taxon>Heunggongvirae</taxon>
        <taxon>Uroviricota</taxon>
        <taxon>Caudoviricetes</taxon>
        <taxon>Berryhillviridae</taxon>
        <taxon>Lilmacvirus</taxon>
        <taxon>Lilmacvirus klevey</taxon>
    </lineage>
</organism>
<gene>
    <name evidence="1" type="primary">53</name>
    <name evidence="1" type="ORF">SEA_KLEVEY_53</name>
</gene>
<evidence type="ECO:0000313" key="2">
    <source>
        <dbReference type="Proteomes" id="UP000828064"/>
    </source>
</evidence>
<accession>A0AAE8XJM6</accession>
<dbReference type="Proteomes" id="UP000828064">
    <property type="component" value="Segment"/>
</dbReference>
<name>A0AAE8XJM6_9CAUD</name>
<reference evidence="1 2" key="1">
    <citation type="submission" date="2021-08" db="EMBL/GenBank/DDBJ databases">
        <authorList>
            <person name="Gillison A.D."/>
            <person name="Kleven A.S."/>
            <person name="Allen M.J."/>
            <person name="Garcia Costas A.M."/>
            <person name="Merkhofer E.C."/>
            <person name="Garlena R.A."/>
            <person name="Russell D.A."/>
            <person name="Jacobs-Sera D."/>
            <person name="Hatfull G.F."/>
        </authorList>
    </citation>
    <scope>NUCLEOTIDE SEQUENCE [LARGE SCALE GENOMIC DNA]</scope>
</reference>
<proteinExistence type="predicted"/>
<dbReference type="EMBL" id="MZ747522">
    <property type="protein sequence ID" value="UAW09410.1"/>
    <property type="molecule type" value="Genomic_DNA"/>
</dbReference>
<sequence>MPLNFAPIRIPGQTLLSLTATSTETGIRYLVRPEFTPDVYKLHITDVDEEGDGIPLTFSSEGEAVDYADRFDFNQGLADRWHLPTILETEESGGRETRTPYETREEAAVAAGQVLLASYRGWMVETRAKWWSRRAVRLLRQYGRVETPDVVVTLSDPQLEEEGK</sequence>